<evidence type="ECO:0000256" key="13">
    <source>
        <dbReference type="SAM" id="Phobius"/>
    </source>
</evidence>
<comment type="subcellular location">
    <subcellularLocation>
        <location evidence="2">Cell membrane</location>
        <topology evidence="2">Multi-pass membrane protein</topology>
    </subcellularLocation>
</comment>
<dbReference type="Pfam" id="PF00072">
    <property type="entry name" value="Response_reg"/>
    <property type="match status" value="1"/>
</dbReference>
<dbReference type="InterPro" id="IPR003661">
    <property type="entry name" value="HisK_dim/P_dom"/>
</dbReference>
<dbReference type="SUPFAM" id="SSF47384">
    <property type="entry name" value="Homodimeric domain of signal transducing histidine kinase"/>
    <property type="match status" value="1"/>
</dbReference>
<evidence type="ECO:0000256" key="2">
    <source>
        <dbReference type="ARBA" id="ARBA00004651"/>
    </source>
</evidence>
<dbReference type="Gene3D" id="3.40.50.2300">
    <property type="match status" value="1"/>
</dbReference>
<dbReference type="PANTHER" id="PTHR43047">
    <property type="entry name" value="TWO-COMPONENT HISTIDINE PROTEIN KINASE"/>
    <property type="match status" value="1"/>
</dbReference>
<evidence type="ECO:0000256" key="3">
    <source>
        <dbReference type="ARBA" id="ARBA00012438"/>
    </source>
</evidence>
<dbReference type="SUPFAM" id="SSF55874">
    <property type="entry name" value="ATPase domain of HSP90 chaperone/DNA topoisomerase II/histidine kinase"/>
    <property type="match status" value="1"/>
</dbReference>
<keyword evidence="10" id="KW-0902">Two-component regulatory system</keyword>
<dbReference type="InterPro" id="IPR004358">
    <property type="entry name" value="Sig_transdc_His_kin-like_C"/>
</dbReference>
<accession>A0ABT7B3W1</accession>
<keyword evidence="18" id="KW-1185">Reference proteome</keyword>
<evidence type="ECO:0000313" key="18">
    <source>
        <dbReference type="Proteomes" id="UP001235849"/>
    </source>
</evidence>
<dbReference type="SMART" id="SM00387">
    <property type="entry name" value="HATPase_c"/>
    <property type="match status" value="1"/>
</dbReference>
<protein>
    <recommendedName>
        <fullName evidence="3">histidine kinase</fullName>
        <ecNumber evidence="3">2.7.13.3</ecNumber>
    </recommendedName>
</protein>
<dbReference type="CDD" id="cd12913">
    <property type="entry name" value="PDC1_MCP_like"/>
    <property type="match status" value="1"/>
</dbReference>
<keyword evidence="9 13" id="KW-1133">Transmembrane helix</keyword>
<dbReference type="CDD" id="cd00082">
    <property type="entry name" value="HisKA"/>
    <property type="match status" value="1"/>
</dbReference>
<dbReference type="CDD" id="cd06225">
    <property type="entry name" value="HAMP"/>
    <property type="match status" value="1"/>
</dbReference>
<dbReference type="Pfam" id="PF02743">
    <property type="entry name" value="dCache_1"/>
    <property type="match status" value="1"/>
</dbReference>
<evidence type="ECO:0000256" key="11">
    <source>
        <dbReference type="ARBA" id="ARBA00023136"/>
    </source>
</evidence>
<dbReference type="PROSITE" id="PS50109">
    <property type="entry name" value="HIS_KIN"/>
    <property type="match status" value="1"/>
</dbReference>
<dbReference type="SUPFAM" id="SSF158472">
    <property type="entry name" value="HAMP domain-like"/>
    <property type="match status" value="1"/>
</dbReference>
<evidence type="ECO:0000256" key="4">
    <source>
        <dbReference type="ARBA" id="ARBA00022475"/>
    </source>
</evidence>
<dbReference type="Gene3D" id="3.30.565.10">
    <property type="entry name" value="Histidine kinase-like ATPase, C-terminal domain"/>
    <property type="match status" value="1"/>
</dbReference>
<dbReference type="InterPro" id="IPR003594">
    <property type="entry name" value="HATPase_dom"/>
</dbReference>
<dbReference type="InterPro" id="IPR036097">
    <property type="entry name" value="HisK_dim/P_sf"/>
</dbReference>
<comment type="catalytic activity">
    <reaction evidence="1">
        <text>ATP + protein L-histidine = ADP + protein N-phospho-L-histidine.</text>
        <dbReference type="EC" id="2.7.13.3"/>
    </reaction>
</comment>
<feature type="domain" description="HAMP" evidence="16">
    <location>
        <begin position="367"/>
        <end position="419"/>
    </location>
</feature>
<dbReference type="PRINTS" id="PR00344">
    <property type="entry name" value="BCTRLSENSOR"/>
</dbReference>
<dbReference type="SMART" id="SM00448">
    <property type="entry name" value="REC"/>
    <property type="match status" value="1"/>
</dbReference>
<sequence length="913" mass="102218">MNRSNFPRSLSLRLVLIVPFVLQIFAVVGLTGWLSLRNGQKSVNDVTAQLRQEITARIEENLTSYMELPHTINHINEDMVKLGKLNVDDQDDLRVYFRQQLESFKSLNYISFGSERGQYTSVDRTTTDGSFRISWLTQAPGDLHIYAADSTGERGEILNVFPDYDPRRRPWYRAPIEEGDAAWSAIHTLYAQSVLAINASHALYSETDTLLGVFTVNFSLAQINDFLNSLNVGQSGKTFIVERSGELVASSVDVEPFKITEDQKATRLQAIEVDDPLIQAAARYLEEEFGELTLINQSQQLTFSIDNERQFVQVLPFSDGRNLDWLIVVVVPESDFMEQINANTRSTILICLIALGLAICLGLYTSSWISRPLVSLIESSEAIAQGDLEGRVVEGKIAELNTLANVFNRMATQLKSAFTHLEQKVAERTSELEKSKEAADSANQAKSEFLANMSHELRTPLNGILGYAQIMHRATDLNQYRKGVEVIEQAGSHLLTLINDILDLAKIEAKKMELAPKDFHFQSFLLGVAEIARVRAENKGVTLNFQPSDHLPKGVKADEKRLRQVLLNLLGNAIKFTEQGQVIFTVTTVQDSGQKSVKNESKTSLQSTVRVCFTIQDTGVGMTPEQVEKIFLPFEQVGSRSKQSEGTGLGLTISSQIVAMMGSKIEVQSTLGKGSTFWFEVDLPLSEEWVSRATVSKQGKIVGYSGKRQKILVVDDRPINRTVVIEVLHPLGFVMAEAENGSEGLKKLMEFEPDFVVTDIMMPEMDGYELARNIRESYSQKLPILAASASVSLADQSLAIAAGCNEFIDKPLDIEKFLACLQKYLNLQWIYEEEEKNVTSELSQSQMLFPHERELKPLYDAVKIGDIESVEVQAQQLKEQETQYQEFCDRLLELAAEFDESGMMQLLEAHKSS</sequence>
<dbReference type="GO" id="GO:0005524">
    <property type="term" value="F:ATP binding"/>
    <property type="evidence" value="ECO:0007669"/>
    <property type="project" value="UniProtKB-KW"/>
</dbReference>
<dbReference type="Pfam" id="PF02518">
    <property type="entry name" value="HATPase_c"/>
    <property type="match status" value="1"/>
</dbReference>
<feature type="domain" description="Response regulatory" evidence="15">
    <location>
        <begin position="710"/>
        <end position="825"/>
    </location>
</feature>
<dbReference type="PROSITE" id="PS50885">
    <property type="entry name" value="HAMP"/>
    <property type="match status" value="1"/>
</dbReference>
<evidence type="ECO:0000256" key="1">
    <source>
        <dbReference type="ARBA" id="ARBA00000085"/>
    </source>
</evidence>
<dbReference type="InterPro" id="IPR036890">
    <property type="entry name" value="HATPase_C_sf"/>
</dbReference>
<dbReference type="InterPro" id="IPR001789">
    <property type="entry name" value="Sig_transdc_resp-reg_receiver"/>
</dbReference>
<dbReference type="Pfam" id="PF00672">
    <property type="entry name" value="HAMP"/>
    <property type="match status" value="1"/>
</dbReference>
<feature type="domain" description="Histidine kinase" evidence="14">
    <location>
        <begin position="452"/>
        <end position="685"/>
    </location>
</feature>
<evidence type="ECO:0000256" key="6">
    <source>
        <dbReference type="ARBA" id="ARBA00022679"/>
    </source>
</evidence>
<name>A0ABT7B3W1_9CYAN</name>
<dbReference type="RefSeq" id="WP_283766207.1">
    <property type="nucleotide sequence ID" value="NZ_JAQOSO010000031.1"/>
</dbReference>
<dbReference type="Gene3D" id="3.30.450.20">
    <property type="entry name" value="PAS domain"/>
    <property type="match status" value="1"/>
</dbReference>
<dbReference type="Gene3D" id="1.10.287.130">
    <property type="match status" value="1"/>
</dbReference>
<evidence type="ECO:0000256" key="9">
    <source>
        <dbReference type="ARBA" id="ARBA00022989"/>
    </source>
</evidence>
<feature type="transmembrane region" description="Helical" evidence="13">
    <location>
        <begin position="12"/>
        <end position="34"/>
    </location>
</feature>
<keyword evidence="6" id="KW-0808">Transferase</keyword>
<keyword evidence="5 12" id="KW-0597">Phosphoprotein</keyword>
<comment type="caution">
    <text evidence="17">The sequence shown here is derived from an EMBL/GenBank/DDBJ whole genome shotgun (WGS) entry which is preliminary data.</text>
</comment>
<evidence type="ECO:0000313" key="17">
    <source>
        <dbReference type="EMBL" id="MDJ1173862.1"/>
    </source>
</evidence>
<dbReference type="Pfam" id="PF00512">
    <property type="entry name" value="HisKA"/>
    <property type="match status" value="1"/>
</dbReference>
<dbReference type="EC" id="2.7.13.3" evidence="3"/>
<dbReference type="CDD" id="cd17546">
    <property type="entry name" value="REC_hyHK_CKI1_RcsC-like"/>
    <property type="match status" value="1"/>
</dbReference>
<keyword evidence="17" id="KW-0067">ATP-binding</keyword>
<dbReference type="Proteomes" id="UP001235849">
    <property type="component" value="Unassembled WGS sequence"/>
</dbReference>
<feature type="transmembrane region" description="Helical" evidence="13">
    <location>
        <begin position="347"/>
        <end position="369"/>
    </location>
</feature>
<keyword evidence="7 13" id="KW-0812">Transmembrane</keyword>
<evidence type="ECO:0000256" key="7">
    <source>
        <dbReference type="ARBA" id="ARBA00022692"/>
    </source>
</evidence>
<dbReference type="InterPro" id="IPR005467">
    <property type="entry name" value="His_kinase_dom"/>
</dbReference>
<evidence type="ECO:0000259" key="14">
    <source>
        <dbReference type="PROSITE" id="PS50109"/>
    </source>
</evidence>
<dbReference type="InterPro" id="IPR033479">
    <property type="entry name" value="dCache_1"/>
</dbReference>
<dbReference type="SMART" id="SM00388">
    <property type="entry name" value="HisKA"/>
    <property type="match status" value="1"/>
</dbReference>
<dbReference type="PANTHER" id="PTHR43047:SF78">
    <property type="entry name" value="SENSORY_REGULATORY PROTEIN RPFC"/>
    <property type="match status" value="1"/>
</dbReference>
<evidence type="ECO:0000259" key="15">
    <source>
        <dbReference type="PROSITE" id="PS50110"/>
    </source>
</evidence>
<dbReference type="EMBL" id="JAQOSO010000031">
    <property type="protein sequence ID" value="MDJ1173862.1"/>
    <property type="molecule type" value="Genomic_DNA"/>
</dbReference>
<organism evidence="17 18">
    <name type="scientific">Roseofilum capinflatum BLCC-M114</name>
    <dbReference type="NCBI Taxonomy" id="3022440"/>
    <lineage>
        <taxon>Bacteria</taxon>
        <taxon>Bacillati</taxon>
        <taxon>Cyanobacteriota</taxon>
        <taxon>Cyanophyceae</taxon>
        <taxon>Desertifilales</taxon>
        <taxon>Desertifilaceae</taxon>
        <taxon>Roseofilum</taxon>
        <taxon>Roseofilum capinflatum</taxon>
    </lineage>
</organism>
<dbReference type="InterPro" id="IPR003660">
    <property type="entry name" value="HAMP_dom"/>
</dbReference>
<evidence type="ECO:0000259" key="16">
    <source>
        <dbReference type="PROSITE" id="PS50885"/>
    </source>
</evidence>
<dbReference type="PROSITE" id="PS50110">
    <property type="entry name" value="RESPONSE_REGULATORY"/>
    <property type="match status" value="1"/>
</dbReference>
<dbReference type="SUPFAM" id="SSF52172">
    <property type="entry name" value="CheY-like"/>
    <property type="match status" value="1"/>
</dbReference>
<keyword evidence="17" id="KW-0547">Nucleotide-binding</keyword>
<evidence type="ECO:0000256" key="12">
    <source>
        <dbReference type="PROSITE-ProRule" id="PRU00169"/>
    </source>
</evidence>
<evidence type="ECO:0000256" key="5">
    <source>
        <dbReference type="ARBA" id="ARBA00022553"/>
    </source>
</evidence>
<keyword evidence="4" id="KW-1003">Cell membrane</keyword>
<keyword evidence="11 13" id="KW-0472">Membrane</keyword>
<gene>
    <name evidence="17" type="ORF">PMG25_07120</name>
</gene>
<proteinExistence type="predicted"/>
<dbReference type="Gene3D" id="6.10.340.10">
    <property type="match status" value="1"/>
</dbReference>
<reference evidence="17 18" key="1">
    <citation type="submission" date="2023-01" db="EMBL/GenBank/DDBJ databases">
        <title>Novel diversity within Roseofilum (Cyanobacteria; Desertifilaceae) from marine benthic mats with descriptions of four novel species.</title>
        <authorList>
            <person name="Wang Y."/>
            <person name="Berthold D.E."/>
            <person name="Hu J."/>
            <person name="Lefler F.W."/>
            <person name="Laughinghouse H.D. IV."/>
        </authorList>
    </citation>
    <scope>NUCLEOTIDE SEQUENCE [LARGE SCALE GENOMIC DNA]</scope>
    <source>
        <strain evidence="17 18">BLCC-M114</strain>
    </source>
</reference>
<dbReference type="InterPro" id="IPR011006">
    <property type="entry name" value="CheY-like_superfamily"/>
</dbReference>
<evidence type="ECO:0000256" key="8">
    <source>
        <dbReference type="ARBA" id="ARBA00022777"/>
    </source>
</evidence>
<feature type="modified residue" description="4-aspartylphosphate" evidence="12">
    <location>
        <position position="759"/>
    </location>
</feature>
<dbReference type="SMART" id="SM00304">
    <property type="entry name" value="HAMP"/>
    <property type="match status" value="1"/>
</dbReference>
<dbReference type="CDD" id="cd16922">
    <property type="entry name" value="HATPase_EvgS-ArcB-TorS-like"/>
    <property type="match status" value="1"/>
</dbReference>
<keyword evidence="8" id="KW-0418">Kinase</keyword>
<evidence type="ECO:0000256" key="10">
    <source>
        <dbReference type="ARBA" id="ARBA00023012"/>
    </source>
</evidence>